<name>A0A5B2VAX6_9HYPH</name>
<accession>A0A5B2VAX6</accession>
<reference evidence="1 2" key="1">
    <citation type="submission" date="2019-09" db="EMBL/GenBank/DDBJ databases">
        <title>Salinarimonas rosea gen. nov., sp. nov., a new member of the a-2 subgroup of the Proteobacteria.</title>
        <authorList>
            <person name="Liu J."/>
        </authorList>
    </citation>
    <scope>NUCLEOTIDE SEQUENCE [LARGE SCALE GENOMIC DNA]</scope>
    <source>
        <strain evidence="1 2">BN140002</strain>
    </source>
</reference>
<dbReference type="RefSeq" id="WP_149819851.1">
    <property type="nucleotide sequence ID" value="NZ_VUOA01000031.1"/>
</dbReference>
<evidence type="ECO:0000313" key="2">
    <source>
        <dbReference type="Proteomes" id="UP000323142"/>
    </source>
</evidence>
<proteinExistence type="predicted"/>
<reference evidence="1 2" key="2">
    <citation type="submission" date="2019-09" db="EMBL/GenBank/DDBJ databases">
        <authorList>
            <person name="Jin C."/>
        </authorList>
    </citation>
    <scope>NUCLEOTIDE SEQUENCE [LARGE SCALE GENOMIC DNA]</scope>
    <source>
        <strain evidence="1 2">BN140002</strain>
    </source>
</reference>
<dbReference type="EMBL" id="VUOA01000031">
    <property type="protein sequence ID" value="KAA2235936.1"/>
    <property type="molecule type" value="Genomic_DNA"/>
</dbReference>
<comment type="caution">
    <text evidence="1">The sequence shown here is derived from an EMBL/GenBank/DDBJ whole genome shotgun (WGS) entry which is preliminary data.</text>
</comment>
<organism evidence="1 2">
    <name type="scientific">Salinarimonas soli</name>
    <dbReference type="NCBI Taxonomy" id="1638099"/>
    <lineage>
        <taxon>Bacteria</taxon>
        <taxon>Pseudomonadati</taxon>
        <taxon>Pseudomonadota</taxon>
        <taxon>Alphaproteobacteria</taxon>
        <taxon>Hyphomicrobiales</taxon>
        <taxon>Salinarimonadaceae</taxon>
        <taxon>Salinarimonas</taxon>
    </lineage>
</organism>
<gene>
    <name evidence="1" type="ORF">F0L46_17380</name>
</gene>
<evidence type="ECO:0000313" key="1">
    <source>
        <dbReference type="EMBL" id="KAA2235936.1"/>
    </source>
</evidence>
<dbReference type="Proteomes" id="UP000323142">
    <property type="component" value="Unassembled WGS sequence"/>
</dbReference>
<sequence length="85" mass="8749">MPDQLSARPPDGRPSLGEAIARAEAAIGARAQIVAGAGPSASTSTSPLSARQKESAVHGPMLWRLVLLYAGSAALLAYSLEHMPQ</sequence>
<keyword evidence="2" id="KW-1185">Reference proteome</keyword>
<dbReference type="AlphaFoldDB" id="A0A5B2VAX6"/>
<protein>
    <submittedName>
        <fullName evidence="1">Uncharacterized protein</fullName>
    </submittedName>
</protein>